<feature type="transmembrane region" description="Helical" evidence="1">
    <location>
        <begin position="273"/>
        <end position="293"/>
    </location>
</feature>
<keyword evidence="1" id="KW-0472">Membrane</keyword>
<keyword evidence="3" id="KW-1185">Reference proteome</keyword>
<feature type="transmembrane region" description="Helical" evidence="1">
    <location>
        <begin position="363"/>
        <end position="383"/>
    </location>
</feature>
<feature type="transmembrane region" description="Helical" evidence="1">
    <location>
        <begin position="20"/>
        <end position="38"/>
    </location>
</feature>
<sequence>MSSVHADGSSHARGDRISAAARSAVTLLFAGIVGYAVSTSVQTRAENPLDISNVYNGAYGWNPENNFLQVITFLVVTALVYPALVFLGRWRPWALRVAAVCITSVVVVASRLIAPAAANSFDFFHFGEQLAPARAVFEGAEPFVDAFVLHGGGEDLLKPIVGFVLFGGGEPNAGAYLLISVLLRSLAVFGFLAAVATIVRSQTGALLVLAWFSMTTLADITYTKSLFYSAFVVLLWLAVEKTVSVGRRLILLAGSGVVASLALAYSIDVGAMLGLLAAGISIALVFASVSDSGNIAFRLPRRWTVLLPGLAITAGVLIVQLILFLALRPNAYLSFLQSTFLEIPRYQGLTWDFPLSGITNDRFNVWVPILVLAVLTVLLGDLVTRSWRSDRAIDVRLGLAVVLWAAAIINVRFSVGRPDDGHLYLAGPPIFLAAAYTLQLVIERVRTEDWGRAWTAAIIGLLAVVPAGAVDVARLAIDTTALQASARTVKNFPLQPDDAWLDESHRAVVEYVQANSEVDDPIWVMEPEPSLYYFSQRENPTRFYVSWFVDPRPWTEEALTDLKANPPELVVYSTGSSYANSDGIPIWDRIPEIDEWVLANYPERVQVGDAVILTK</sequence>
<feature type="transmembrane region" description="Helical" evidence="1">
    <location>
        <begin position="421"/>
        <end position="442"/>
    </location>
</feature>
<evidence type="ECO:0000256" key="1">
    <source>
        <dbReference type="SAM" id="Phobius"/>
    </source>
</evidence>
<evidence type="ECO:0000313" key="2">
    <source>
        <dbReference type="EMBL" id="PRY68902.1"/>
    </source>
</evidence>
<feature type="transmembrane region" description="Helical" evidence="1">
    <location>
        <begin position="220"/>
        <end position="237"/>
    </location>
</feature>
<evidence type="ECO:0000313" key="3">
    <source>
        <dbReference type="Proteomes" id="UP000237983"/>
    </source>
</evidence>
<dbReference type="Proteomes" id="UP000237983">
    <property type="component" value="Unassembled WGS sequence"/>
</dbReference>
<comment type="caution">
    <text evidence="2">The sequence shown here is derived from an EMBL/GenBank/DDBJ whole genome shotgun (WGS) entry which is preliminary data.</text>
</comment>
<feature type="transmembrane region" description="Helical" evidence="1">
    <location>
        <begin position="454"/>
        <end position="477"/>
    </location>
</feature>
<keyword evidence="1" id="KW-1133">Transmembrane helix</keyword>
<feature type="transmembrane region" description="Helical" evidence="1">
    <location>
        <begin position="186"/>
        <end position="214"/>
    </location>
</feature>
<dbReference type="AlphaFoldDB" id="A0A2T0VFG3"/>
<evidence type="ECO:0008006" key="4">
    <source>
        <dbReference type="Google" id="ProtNLM"/>
    </source>
</evidence>
<gene>
    <name evidence="2" type="ORF">B0I08_103107</name>
</gene>
<name>A0A2T0VFG3_9MICO</name>
<proteinExistence type="predicted"/>
<feature type="transmembrane region" description="Helical" evidence="1">
    <location>
        <begin position="395"/>
        <end position="415"/>
    </location>
</feature>
<feature type="transmembrane region" description="Helical" evidence="1">
    <location>
        <begin position="67"/>
        <end position="87"/>
    </location>
</feature>
<feature type="transmembrane region" description="Helical" evidence="1">
    <location>
        <begin position="249"/>
        <end position="267"/>
    </location>
</feature>
<protein>
    <recommendedName>
        <fullName evidence="4">Dolichyl-phosphate-mannose-protein mannosyltransferase</fullName>
    </recommendedName>
</protein>
<accession>A0A2T0VFG3</accession>
<feature type="transmembrane region" description="Helical" evidence="1">
    <location>
        <begin position="94"/>
        <end position="114"/>
    </location>
</feature>
<dbReference type="RefSeq" id="WP_146134336.1">
    <property type="nucleotide sequence ID" value="NZ_PVTL01000003.1"/>
</dbReference>
<feature type="transmembrane region" description="Helical" evidence="1">
    <location>
        <begin position="305"/>
        <end position="327"/>
    </location>
</feature>
<reference evidence="2 3" key="1">
    <citation type="submission" date="2018-03" db="EMBL/GenBank/DDBJ databases">
        <title>Genomic Encyclopedia of Type Strains, Phase III (KMG-III): the genomes of soil and plant-associated and newly described type strains.</title>
        <authorList>
            <person name="Whitman W."/>
        </authorList>
    </citation>
    <scope>NUCLEOTIDE SEQUENCE [LARGE SCALE GENOMIC DNA]</scope>
    <source>
        <strain evidence="2 3">CGMCC 1.12484</strain>
    </source>
</reference>
<organism evidence="2 3">
    <name type="scientific">Glaciihabitans tibetensis</name>
    <dbReference type="NCBI Taxonomy" id="1266600"/>
    <lineage>
        <taxon>Bacteria</taxon>
        <taxon>Bacillati</taxon>
        <taxon>Actinomycetota</taxon>
        <taxon>Actinomycetes</taxon>
        <taxon>Micrococcales</taxon>
        <taxon>Microbacteriaceae</taxon>
        <taxon>Glaciihabitans</taxon>
    </lineage>
</organism>
<feature type="transmembrane region" description="Helical" evidence="1">
    <location>
        <begin position="160"/>
        <end position="179"/>
    </location>
</feature>
<keyword evidence="1" id="KW-0812">Transmembrane</keyword>
<dbReference type="EMBL" id="PVTL01000003">
    <property type="protein sequence ID" value="PRY68902.1"/>
    <property type="molecule type" value="Genomic_DNA"/>
</dbReference>